<dbReference type="CDD" id="cd06530">
    <property type="entry name" value="S26_SPase_I"/>
    <property type="match status" value="1"/>
</dbReference>
<keyword evidence="4" id="KW-0378">Hydrolase</keyword>
<protein>
    <recommendedName>
        <fullName evidence="7">Peptidase S26 domain-containing protein</fullName>
    </recommendedName>
</protein>
<organism evidence="8 9">
    <name type="scientific">Acorus gramineus</name>
    <name type="common">Dwarf sweet flag</name>
    <dbReference type="NCBI Taxonomy" id="55184"/>
    <lineage>
        <taxon>Eukaryota</taxon>
        <taxon>Viridiplantae</taxon>
        <taxon>Streptophyta</taxon>
        <taxon>Embryophyta</taxon>
        <taxon>Tracheophyta</taxon>
        <taxon>Spermatophyta</taxon>
        <taxon>Magnoliopsida</taxon>
        <taxon>Liliopsida</taxon>
        <taxon>Acoraceae</taxon>
        <taxon>Acorus</taxon>
    </lineage>
</organism>
<evidence type="ECO:0000313" key="9">
    <source>
        <dbReference type="Proteomes" id="UP001179952"/>
    </source>
</evidence>
<keyword evidence="3" id="KW-0812">Transmembrane</keyword>
<dbReference type="EMBL" id="JAUJYN010000008">
    <property type="protein sequence ID" value="KAK1265462.1"/>
    <property type="molecule type" value="Genomic_DNA"/>
</dbReference>
<dbReference type="GO" id="GO:0006465">
    <property type="term" value="P:signal peptide processing"/>
    <property type="evidence" value="ECO:0007669"/>
    <property type="project" value="InterPro"/>
</dbReference>
<dbReference type="GO" id="GO:0004252">
    <property type="term" value="F:serine-type endopeptidase activity"/>
    <property type="evidence" value="ECO:0007669"/>
    <property type="project" value="InterPro"/>
</dbReference>
<dbReference type="GO" id="GO:0006627">
    <property type="term" value="P:protein processing involved in protein targeting to mitochondrion"/>
    <property type="evidence" value="ECO:0007669"/>
    <property type="project" value="InterPro"/>
</dbReference>
<evidence type="ECO:0000256" key="5">
    <source>
        <dbReference type="ARBA" id="ARBA00022989"/>
    </source>
</evidence>
<dbReference type="GO" id="GO:0042720">
    <property type="term" value="C:mitochondrial inner membrane peptidase complex"/>
    <property type="evidence" value="ECO:0007669"/>
    <property type="project" value="InterPro"/>
</dbReference>
<dbReference type="AlphaFoldDB" id="A0AAV9AN28"/>
<evidence type="ECO:0000256" key="6">
    <source>
        <dbReference type="ARBA" id="ARBA00023136"/>
    </source>
</evidence>
<keyword evidence="6" id="KW-0472">Membrane</keyword>
<sequence length="171" mass="18975">MGAWNAVWQNTKRICTFGLIAVTVNDRHATFARVQGSAAHSAIAPGTTDTSAGLSGDVVFVEKFCLEKLNFSRGDVVVYRSCRKPNQTRVMRLTALPGDWIPVPESNETLKIPMGHCWVESDIPVPGAESSEMLQISLAIVRGRATHRVWPLNKFGKIERSTIVRRALHHR</sequence>
<evidence type="ECO:0000256" key="2">
    <source>
        <dbReference type="ARBA" id="ARBA00022670"/>
    </source>
</evidence>
<proteinExistence type="predicted"/>
<evidence type="ECO:0000256" key="1">
    <source>
        <dbReference type="ARBA" id="ARBA00004167"/>
    </source>
</evidence>
<dbReference type="SUPFAM" id="SSF51306">
    <property type="entry name" value="LexA/Signal peptidase"/>
    <property type="match status" value="1"/>
</dbReference>
<evidence type="ECO:0000313" key="8">
    <source>
        <dbReference type="EMBL" id="KAK1265462.1"/>
    </source>
</evidence>
<comment type="subcellular location">
    <subcellularLocation>
        <location evidence="1">Membrane</location>
        <topology evidence="1">Single-pass membrane protein</topology>
    </subcellularLocation>
</comment>
<dbReference type="Pfam" id="PF10502">
    <property type="entry name" value="Peptidase_S26"/>
    <property type="match status" value="1"/>
</dbReference>
<reference evidence="8" key="2">
    <citation type="submission" date="2023-06" db="EMBL/GenBank/DDBJ databases">
        <authorList>
            <person name="Ma L."/>
            <person name="Liu K.-W."/>
            <person name="Li Z."/>
            <person name="Hsiao Y.-Y."/>
            <person name="Qi Y."/>
            <person name="Fu T."/>
            <person name="Tang G."/>
            <person name="Zhang D."/>
            <person name="Sun W.-H."/>
            <person name="Liu D.-K."/>
            <person name="Li Y."/>
            <person name="Chen G.-Z."/>
            <person name="Liu X.-D."/>
            <person name="Liao X.-Y."/>
            <person name="Jiang Y.-T."/>
            <person name="Yu X."/>
            <person name="Hao Y."/>
            <person name="Huang J."/>
            <person name="Zhao X.-W."/>
            <person name="Ke S."/>
            <person name="Chen Y.-Y."/>
            <person name="Wu W.-L."/>
            <person name="Hsu J.-L."/>
            <person name="Lin Y.-F."/>
            <person name="Huang M.-D."/>
            <person name="Li C.-Y."/>
            <person name="Huang L."/>
            <person name="Wang Z.-W."/>
            <person name="Zhao X."/>
            <person name="Zhong W.-Y."/>
            <person name="Peng D.-H."/>
            <person name="Ahmad S."/>
            <person name="Lan S."/>
            <person name="Zhang J.-S."/>
            <person name="Tsai W.-C."/>
            <person name="Van De Peer Y."/>
            <person name="Liu Z.-J."/>
        </authorList>
    </citation>
    <scope>NUCLEOTIDE SEQUENCE</scope>
    <source>
        <strain evidence="8">SCP</strain>
        <tissue evidence="8">Leaves</tissue>
    </source>
</reference>
<reference evidence="8" key="1">
    <citation type="journal article" date="2023" name="Nat. Commun.">
        <title>Diploid and tetraploid genomes of Acorus and the evolution of monocots.</title>
        <authorList>
            <person name="Ma L."/>
            <person name="Liu K.W."/>
            <person name="Li Z."/>
            <person name="Hsiao Y.Y."/>
            <person name="Qi Y."/>
            <person name="Fu T."/>
            <person name="Tang G.D."/>
            <person name="Zhang D."/>
            <person name="Sun W.H."/>
            <person name="Liu D.K."/>
            <person name="Li Y."/>
            <person name="Chen G.Z."/>
            <person name="Liu X.D."/>
            <person name="Liao X.Y."/>
            <person name="Jiang Y.T."/>
            <person name="Yu X."/>
            <person name="Hao Y."/>
            <person name="Huang J."/>
            <person name="Zhao X.W."/>
            <person name="Ke S."/>
            <person name="Chen Y.Y."/>
            <person name="Wu W.L."/>
            <person name="Hsu J.L."/>
            <person name="Lin Y.F."/>
            <person name="Huang M.D."/>
            <person name="Li C.Y."/>
            <person name="Huang L."/>
            <person name="Wang Z.W."/>
            <person name="Zhao X."/>
            <person name="Zhong W.Y."/>
            <person name="Peng D.H."/>
            <person name="Ahmad S."/>
            <person name="Lan S."/>
            <person name="Zhang J.S."/>
            <person name="Tsai W.C."/>
            <person name="Van de Peer Y."/>
            <person name="Liu Z.J."/>
        </authorList>
    </citation>
    <scope>NUCLEOTIDE SEQUENCE</scope>
    <source>
        <strain evidence="8">SCP</strain>
    </source>
</reference>
<dbReference type="InterPro" id="IPR036286">
    <property type="entry name" value="LexA/Signal_pep-like_sf"/>
</dbReference>
<dbReference type="InterPro" id="IPR037730">
    <property type="entry name" value="IMP2"/>
</dbReference>
<dbReference type="PANTHER" id="PTHR46041">
    <property type="entry name" value="MITOCHONDRIAL INNER MEMBRANE PROTEASE SUBUNIT 2"/>
    <property type="match status" value="1"/>
</dbReference>
<keyword evidence="2" id="KW-0645">Protease</keyword>
<dbReference type="InterPro" id="IPR019533">
    <property type="entry name" value="Peptidase_S26"/>
</dbReference>
<evidence type="ECO:0000259" key="7">
    <source>
        <dbReference type="Pfam" id="PF10502"/>
    </source>
</evidence>
<keyword evidence="5" id="KW-1133">Transmembrane helix</keyword>
<dbReference type="Proteomes" id="UP001179952">
    <property type="component" value="Unassembled WGS sequence"/>
</dbReference>
<evidence type="ECO:0000256" key="3">
    <source>
        <dbReference type="ARBA" id="ARBA00022692"/>
    </source>
</evidence>
<keyword evidence="9" id="KW-1185">Reference proteome</keyword>
<comment type="caution">
    <text evidence="8">The sequence shown here is derived from an EMBL/GenBank/DDBJ whole genome shotgun (WGS) entry which is preliminary data.</text>
</comment>
<accession>A0AAV9AN28</accession>
<dbReference type="Gene3D" id="2.10.109.10">
    <property type="entry name" value="Umud Fragment, subunit A"/>
    <property type="match status" value="1"/>
</dbReference>
<gene>
    <name evidence="8" type="ORF">QJS04_geneDACA011468</name>
</gene>
<evidence type="ECO:0000256" key="4">
    <source>
        <dbReference type="ARBA" id="ARBA00022801"/>
    </source>
</evidence>
<dbReference type="PANTHER" id="PTHR46041:SF2">
    <property type="entry name" value="MITOCHONDRIAL INNER MEMBRANE PROTEASE SUBUNIT 2"/>
    <property type="match status" value="1"/>
</dbReference>
<feature type="domain" description="Peptidase S26" evidence="7">
    <location>
        <begin position="51"/>
        <end position="104"/>
    </location>
</feature>
<name>A0AAV9AN28_ACOGR</name>